<keyword evidence="3" id="KW-0238">DNA-binding</keyword>
<evidence type="ECO:0000313" key="6">
    <source>
        <dbReference type="EMBL" id="MDO9712923.1"/>
    </source>
</evidence>
<dbReference type="InterPro" id="IPR005119">
    <property type="entry name" value="LysR_subst-bd"/>
</dbReference>
<feature type="domain" description="LysR substrate-binding" evidence="5">
    <location>
        <begin position="11"/>
        <end position="172"/>
    </location>
</feature>
<dbReference type="Proteomes" id="UP001243009">
    <property type="component" value="Unassembled WGS sequence"/>
</dbReference>
<evidence type="ECO:0000256" key="1">
    <source>
        <dbReference type="ARBA" id="ARBA00009437"/>
    </source>
</evidence>
<comment type="caution">
    <text evidence="6">The sequence shown here is derived from an EMBL/GenBank/DDBJ whole genome shotgun (WGS) entry which is preliminary data.</text>
</comment>
<keyword evidence="7" id="KW-1185">Reference proteome</keyword>
<keyword evidence="2" id="KW-0805">Transcription regulation</keyword>
<reference evidence="6 7" key="1">
    <citation type="submission" date="2023-08" db="EMBL/GenBank/DDBJ databases">
        <title>The draft genome sequence of Paracraurococcus sp. LOR1-02.</title>
        <authorList>
            <person name="Kingkaew E."/>
            <person name="Tanasupawat S."/>
        </authorList>
    </citation>
    <scope>NUCLEOTIDE SEQUENCE [LARGE SCALE GENOMIC DNA]</scope>
    <source>
        <strain evidence="6 7">LOR1-02</strain>
    </source>
</reference>
<evidence type="ECO:0000256" key="2">
    <source>
        <dbReference type="ARBA" id="ARBA00023015"/>
    </source>
</evidence>
<gene>
    <name evidence="6" type="ORF">Q7A36_31635</name>
</gene>
<proteinExistence type="inferred from homology"/>
<sequence>MQLLAHELATTELVVHSASSPELLQALRQEEMDIAFVRPDDGIRDLAFKPLIEETLFVLLPAEHRLARRRSVRPQDLRQEPLVSFAAAYSPVLRRVIDDYLGQHDVDATPLHEAETLPMVVSFLLSSGGVTLLPDYMRGLLPASVVARPLTGTPPKIPLALGYRSGNNSPLLGYVLARVGDLVRSEP</sequence>
<organism evidence="6 7">
    <name type="scientific">Paracraurococcus lichenis</name>
    <dbReference type="NCBI Taxonomy" id="3064888"/>
    <lineage>
        <taxon>Bacteria</taxon>
        <taxon>Pseudomonadati</taxon>
        <taxon>Pseudomonadota</taxon>
        <taxon>Alphaproteobacteria</taxon>
        <taxon>Acetobacterales</taxon>
        <taxon>Roseomonadaceae</taxon>
        <taxon>Paracraurococcus</taxon>
    </lineage>
</organism>
<evidence type="ECO:0000256" key="3">
    <source>
        <dbReference type="ARBA" id="ARBA00023125"/>
    </source>
</evidence>
<evidence type="ECO:0000259" key="5">
    <source>
        <dbReference type="Pfam" id="PF03466"/>
    </source>
</evidence>
<dbReference type="Pfam" id="PF03466">
    <property type="entry name" value="LysR_substrate"/>
    <property type="match status" value="1"/>
</dbReference>
<dbReference type="Gene3D" id="3.40.190.10">
    <property type="entry name" value="Periplasmic binding protein-like II"/>
    <property type="match status" value="2"/>
</dbReference>
<keyword evidence="4" id="KW-0804">Transcription</keyword>
<dbReference type="RefSeq" id="WP_305107797.1">
    <property type="nucleotide sequence ID" value="NZ_JAUTWS010000063.1"/>
</dbReference>
<dbReference type="SUPFAM" id="SSF53850">
    <property type="entry name" value="Periplasmic binding protein-like II"/>
    <property type="match status" value="1"/>
</dbReference>
<dbReference type="PANTHER" id="PTHR30346:SF0">
    <property type="entry name" value="HCA OPERON TRANSCRIPTIONAL ACTIVATOR HCAR"/>
    <property type="match status" value="1"/>
</dbReference>
<protein>
    <submittedName>
        <fullName evidence="6">LysR substrate-binding domain-containing protein</fullName>
    </submittedName>
</protein>
<comment type="similarity">
    <text evidence="1">Belongs to the LysR transcriptional regulatory family.</text>
</comment>
<evidence type="ECO:0000256" key="4">
    <source>
        <dbReference type="ARBA" id="ARBA00023163"/>
    </source>
</evidence>
<name>A0ABT9E9R7_9PROT</name>
<dbReference type="PANTHER" id="PTHR30346">
    <property type="entry name" value="TRANSCRIPTIONAL DUAL REGULATOR HCAR-RELATED"/>
    <property type="match status" value="1"/>
</dbReference>
<dbReference type="EMBL" id="JAUTWS010000063">
    <property type="protein sequence ID" value="MDO9712923.1"/>
    <property type="molecule type" value="Genomic_DNA"/>
</dbReference>
<evidence type="ECO:0000313" key="7">
    <source>
        <dbReference type="Proteomes" id="UP001243009"/>
    </source>
</evidence>
<accession>A0ABT9E9R7</accession>